<dbReference type="EMBL" id="CAXDID020000214">
    <property type="protein sequence ID" value="CAL6057353.1"/>
    <property type="molecule type" value="Genomic_DNA"/>
</dbReference>
<reference evidence="2 3" key="2">
    <citation type="submission" date="2024-07" db="EMBL/GenBank/DDBJ databases">
        <authorList>
            <person name="Akdeniz Z."/>
        </authorList>
    </citation>
    <scope>NUCLEOTIDE SEQUENCE [LARGE SCALE GENOMIC DNA]</scope>
</reference>
<evidence type="ECO:0000313" key="1">
    <source>
        <dbReference type="EMBL" id="CAI9917194.1"/>
    </source>
</evidence>
<organism evidence="1">
    <name type="scientific">Hexamita inflata</name>
    <dbReference type="NCBI Taxonomy" id="28002"/>
    <lineage>
        <taxon>Eukaryota</taxon>
        <taxon>Metamonada</taxon>
        <taxon>Diplomonadida</taxon>
        <taxon>Hexamitidae</taxon>
        <taxon>Hexamitinae</taxon>
        <taxon>Hexamita</taxon>
    </lineage>
</organism>
<evidence type="ECO:0000313" key="3">
    <source>
        <dbReference type="Proteomes" id="UP001642409"/>
    </source>
</evidence>
<proteinExistence type="predicted"/>
<reference evidence="1" key="1">
    <citation type="submission" date="2023-06" db="EMBL/GenBank/DDBJ databases">
        <authorList>
            <person name="Kurt Z."/>
        </authorList>
    </citation>
    <scope>NUCLEOTIDE SEQUENCE</scope>
</reference>
<comment type="caution">
    <text evidence="1">The sequence shown here is derived from an EMBL/GenBank/DDBJ whole genome shotgun (WGS) entry which is preliminary data.</text>
</comment>
<protein>
    <submittedName>
        <fullName evidence="1">Uncharacterized protein</fullName>
    </submittedName>
</protein>
<evidence type="ECO:0000313" key="2">
    <source>
        <dbReference type="EMBL" id="CAL6057353.1"/>
    </source>
</evidence>
<name>A0AA86NCJ7_9EUKA</name>
<keyword evidence="3" id="KW-1185">Reference proteome</keyword>
<dbReference type="Proteomes" id="UP001642409">
    <property type="component" value="Unassembled WGS sequence"/>
</dbReference>
<dbReference type="EMBL" id="CATOUU010000126">
    <property type="protein sequence ID" value="CAI9917194.1"/>
    <property type="molecule type" value="Genomic_DNA"/>
</dbReference>
<sequence>MEDLDRFKEFIIQKYKYVDLESYVQQEFDSHISRQIQCDINRGMWRFKDILQCDKMDMCAQMQTIFNVFFCKLWHMTCDAIFTNYFQGITDVFELVFISFIQPQSLNLLLQITPIESIDFSLIFESPPVIFNYCLQILDQLYQTPSGAYVPKDCPLYELNTVGAEVLNFIQKFDAQSQTLISIVTPFSAQSLLLKYTLNNCLHVAKTLKMGICLAQILLSSDQVKQGFIIQNLFSASARIYAPLLFTIEADPVFDVKYHLFVNSGQNIKEYSEQVFDCVNNAIMAVLDTAENEDIIIQYVNELSEDYEKLKKRKPFKYEVK</sequence>
<gene>
    <name evidence="2" type="ORF">HINF_LOCUS47465</name>
    <name evidence="1" type="ORF">HINF_LOCUS4839</name>
</gene>
<dbReference type="AlphaFoldDB" id="A0AA86NCJ7"/>
<accession>A0AA86NCJ7</accession>